<protein>
    <recommendedName>
        <fullName evidence="11">ATP-dependent DNA helicase RecQ</fullName>
        <ecNumber evidence="10">5.6.2.4</ecNumber>
    </recommendedName>
    <alternativeName>
        <fullName evidence="12">DNA 3'-5' helicase RecQ</fullName>
    </alternativeName>
</protein>
<comment type="catalytic activity">
    <reaction evidence="9">
        <text>Couples ATP hydrolysis with the unwinding of duplex DNA by translocating in the 3'-5' direction.</text>
        <dbReference type="EC" id="5.6.2.4"/>
    </reaction>
</comment>
<evidence type="ECO:0000256" key="1">
    <source>
        <dbReference type="ARBA" id="ARBA00005446"/>
    </source>
</evidence>
<evidence type="ECO:0000256" key="2">
    <source>
        <dbReference type="ARBA" id="ARBA00022723"/>
    </source>
</evidence>
<evidence type="ECO:0000259" key="14">
    <source>
        <dbReference type="PROSITE" id="PS51194"/>
    </source>
</evidence>
<evidence type="ECO:0000256" key="9">
    <source>
        <dbReference type="ARBA" id="ARBA00034617"/>
    </source>
</evidence>
<name>G5J9B2_CROWT</name>
<dbReference type="GO" id="GO:0009378">
    <property type="term" value="F:four-way junction helicase activity"/>
    <property type="evidence" value="ECO:0007669"/>
    <property type="project" value="TreeGrafter"/>
</dbReference>
<dbReference type="PROSITE" id="PS51194">
    <property type="entry name" value="HELICASE_CTER"/>
    <property type="match status" value="1"/>
</dbReference>
<sequence>MNFDNEQWASIYKTFEKIWGYQEFRPPQKEVISCLLQGRDALIVMPTGGGKSICFQLPALLKKGLTLVISPLVALMENQVNELKNKQLPVELLHNEIPRKQRKITLNKINKQQLRLLYLSPETLLSPPVWELLIKPHIEINGLILDEAHCLVQWGETFRPSYSRLGAVRQALLKHKLSNKKIAIAAFTATADIKSQEIIKASLKLKNSQIFAISPYRNNLKLAVRIAWTPRCRRHLLLNFINKQQKESGLVYIRSRKDSEELSQWLQELNYKVSAYHAGLSALKRRQIEDQWLEDKLQFVVCTSAFGLGINKPDVRWIVHYQTPFLLSEYLQEIGRGGRDGKKANTLTLISEPTGWLDPTDQQRNQYFLQQLQKNYQQVKNHFHQIPKQGNIMNLKEDNPKIERILSLLYRCKQLKWLDPFNYELIADLSSFKISKLSKRYQQESQQMKQYLMTRSCRWQYILNAFGFTQEAKGFKCGHCDNCLRKP</sequence>
<dbReference type="Pfam" id="PF16124">
    <property type="entry name" value="RecQ_Zn_bind"/>
    <property type="match status" value="1"/>
</dbReference>
<dbReference type="GO" id="GO:0030894">
    <property type="term" value="C:replisome"/>
    <property type="evidence" value="ECO:0007669"/>
    <property type="project" value="TreeGrafter"/>
</dbReference>
<keyword evidence="2" id="KW-0479">Metal-binding</keyword>
<gene>
    <name evidence="15" type="ORF">CWATWH0003_4028</name>
</gene>
<evidence type="ECO:0000313" key="15">
    <source>
        <dbReference type="EMBL" id="EHJ11220.1"/>
    </source>
</evidence>
<dbReference type="GO" id="GO:0046872">
    <property type="term" value="F:metal ion binding"/>
    <property type="evidence" value="ECO:0007669"/>
    <property type="project" value="UniProtKB-KW"/>
</dbReference>
<dbReference type="GO" id="GO:0006310">
    <property type="term" value="P:DNA recombination"/>
    <property type="evidence" value="ECO:0007669"/>
    <property type="project" value="InterPro"/>
</dbReference>
<dbReference type="GO" id="GO:0006281">
    <property type="term" value="P:DNA repair"/>
    <property type="evidence" value="ECO:0007669"/>
    <property type="project" value="TreeGrafter"/>
</dbReference>
<dbReference type="Pfam" id="PF00271">
    <property type="entry name" value="Helicase_C"/>
    <property type="match status" value="1"/>
</dbReference>
<dbReference type="GO" id="GO:0043138">
    <property type="term" value="F:3'-5' DNA helicase activity"/>
    <property type="evidence" value="ECO:0007669"/>
    <property type="project" value="UniProtKB-EC"/>
</dbReference>
<keyword evidence="8" id="KW-0413">Isomerase</keyword>
<dbReference type="GO" id="GO:0005524">
    <property type="term" value="F:ATP binding"/>
    <property type="evidence" value="ECO:0007669"/>
    <property type="project" value="UniProtKB-KW"/>
</dbReference>
<dbReference type="CDD" id="cd17920">
    <property type="entry name" value="DEXHc_RecQ"/>
    <property type="match status" value="1"/>
</dbReference>
<dbReference type="GO" id="GO:0043590">
    <property type="term" value="C:bacterial nucleoid"/>
    <property type="evidence" value="ECO:0007669"/>
    <property type="project" value="TreeGrafter"/>
</dbReference>
<dbReference type="InterPro" id="IPR027417">
    <property type="entry name" value="P-loop_NTPase"/>
</dbReference>
<dbReference type="EMBL" id="AESD01000613">
    <property type="protein sequence ID" value="EHJ11220.1"/>
    <property type="molecule type" value="Genomic_DNA"/>
</dbReference>
<evidence type="ECO:0000256" key="7">
    <source>
        <dbReference type="ARBA" id="ARBA00023125"/>
    </source>
</evidence>
<evidence type="ECO:0000256" key="4">
    <source>
        <dbReference type="ARBA" id="ARBA00022801"/>
    </source>
</evidence>
<dbReference type="AlphaFoldDB" id="G5J9B2"/>
<dbReference type="PATRIC" id="fig|423471.3.peg.3777"/>
<dbReference type="PANTHER" id="PTHR13710">
    <property type="entry name" value="DNA HELICASE RECQ FAMILY MEMBER"/>
    <property type="match status" value="1"/>
</dbReference>
<reference evidence="15 16" key="1">
    <citation type="journal article" date="2011" name="Front. Microbiol.">
        <title>Two Strains of Crocosphaera watsonii with Highly Conserved Genomes are Distinguished by Strain-Specific Features.</title>
        <authorList>
            <person name="Bench S.R."/>
            <person name="Ilikchyan I.N."/>
            <person name="Tripp H.J."/>
            <person name="Zehr J.P."/>
        </authorList>
    </citation>
    <scope>NUCLEOTIDE SEQUENCE [LARGE SCALE GENOMIC DNA]</scope>
    <source>
        <strain evidence="15 16">WH 0003</strain>
    </source>
</reference>
<dbReference type="GeneID" id="88767512"/>
<dbReference type="InterPro" id="IPR014001">
    <property type="entry name" value="Helicase_ATP-bd"/>
</dbReference>
<evidence type="ECO:0000256" key="12">
    <source>
        <dbReference type="ARBA" id="ARBA00044550"/>
    </source>
</evidence>
<dbReference type="Pfam" id="PF00270">
    <property type="entry name" value="DEAD"/>
    <property type="match status" value="1"/>
</dbReference>
<dbReference type="PANTHER" id="PTHR13710:SF105">
    <property type="entry name" value="ATP-DEPENDENT DNA HELICASE Q1"/>
    <property type="match status" value="1"/>
</dbReference>
<feature type="domain" description="Helicase ATP-binding" evidence="13">
    <location>
        <begin position="32"/>
        <end position="209"/>
    </location>
</feature>
<dbReference type="GO" id="GO:0016787">
    <property type="term" value="F:hydrolase activity"/>
    <property type="evidence" value="ECO:0007669"/>
    <property type="project" value="UniProtKB-KW"/>
</dbReference>
<evidence type="ECO:0000313" key="16">
    <source>
        <dbReference type="Proteomes" id="UP000003477"/>
    </source>
</evidence>
<comment type="caution">
    <text evidence="15">The sequence shown here is derived from an EMBL/GenBank/DDBJ whole genome shotgun (WGS) entry which is preliminary data.</text>
</comment>
<evidence type="ECO:0000256" key="6">
    <source>
        <dbReference type="ARBA" id="ARBA00022840"/>
    </source>
</evidence>
<dbReference type="GO" id="GO:0005737">
    <property type="term" value="C:cytoplasm"/>
    <property type="evidence" value="ECO:0007669"/>
    <property type="project" value="TreeGrafter"/>
</dbReference>
<evidence type="ECO:0000256" key="3">
    <source>
        <dbReference type="ARBA" id="ARBA00022741"/>
    </source>
</evidence>
<dbReference type="Gene3D" id="3.40.50.300">
    <property type="entry name" value="P-loop containing nucleotide triphosphate hydrolases"/>
    <property type="match status" value="2"/>
</dbReference>
<keyword evidence="6" id="KW-0067">ATP-binding</keyword>
<evidence type="ECO:0000256" key="5">
    <source>
        <dbReference type="ARBA" id="ARBA00022806"/>
    </source>
</evidence>
<dbReference type="SMART" id="SM00490">
    <property type="entry name" value="HELICc"/>
    <property type="match status" value="1"/>
</dbReference>
<keyword evidence="3" id="KW-0547">Nucleotide-binding</keyword>
<dbReference type="GO" id="GO:0003677">
    <property type="term" value="F:DNA binding"/>
    <property type="evidence" value="ECO:0007669"/>
    <property type="project" value="UniProtKB-KW"/>
</dbReference>
<evidence type="ECO:0000256" key="11">
    <source>
        <dbReference type="ARBA" id="ARBA00044535"/>
    </source>
</evidence>
<dbReference type="InterPro" id="IPR004589">
    <property type="entry name" value="DNA_helicase_ATP-dep_RecQ"/>
</dbReference>
<proteinExistence type="inferred from homology"/>
<dbReference type="SMART" id="SM00487">
    <property type="entry name" value="DEXDc"/>
    <property type="match status" value="1"/>
</dbReference>
<keyword evidence="4" id="KW-0378">Hydrolase</keyword>
<evidence type="ECO:0000256" key="10">
    <source>
        <dbReference type="ARBA" id="ARBA00034808"/>
    </source>
</evidence>
<dbReference type="InterPro" id="IPR011545">
    <property type="entry name" value="DEAD/DEAH_box_helicase_dom"/>
</dbReference>
<dbReference type="Proteomes" id="UP000003477">
    <property type="component" value="Unassembled WGS sequence"/>
</dbReference>
<keyword evidence="7" id="KW-0238">DNA-binding</keyword>
<accession>G5J9B2</accession>
<dbReference type="RefSeq" id="WP_007311992.1">
    <property type="nucleotide sequence ID" value="NZ_AESD01000613.1"/>
</dbReference>
<dbReference type="PROSITE" id="PS51192">
    <property type="entry name" value="HELICASE_ATP_BIND_1"/>
    <property type="match status" value="1"/>
</dbReference>
<dbReference type="InterPro" id="IPR001650">
    <property type="entry name" value="Helicase_C-like"/>
</dbReference>
<dbReference type="EC" id="5.6.2.4" evidence="10"/>
<evidence type="ECO:0000256" key="8">
    <source>
        <dbReference type="ARBA" id="ARBA00023235"/>
    </source>
</evidence>
<dbReference type="InterPro" id="IPR032284">
    <property type="entry name" value="RecQ_Zn-bd"/>
</dbReference>
<dbReference type="NCBIfam" id="TIGR00614">
    <property type="entry name" value="recQ_fam"/>
    <property type="match status" value="1"/>
</dbReference>
<keyword evidence="5 15" id="KW-0347">Helicase</keyword>
<dbReference type="SUPFAM" id="SSF52540">
    <property type="entry name" value="P-loop containing nucleoside triphosphate hydrolases"/>
    <property type="match status" value="1"/>
</dbReference>
<organism evidence="15 16">
    <name type="scientific">Crocosphaera watsonii WH 0003</name>
    <dbReference type="NCBI Taxonomy" id="423471"/>
    <lineage>
        <taxon>Bacteria</taxon>
        <taxon>Bacillati</taxon>
        <taxon>Cyanobacteriota</taxon>
        <taxon>Cyanophyceae</taxon>
        <taxon>Oscillatoriophycideae</taxon>
        <taxon>Chroococcales</taxon>
        <taxon>Aphanothecaceae</taxon>
        <taxon>Crocosphaera</taxon>
    </lineage>
</organism>
<feature type="domain" description="Helicase C-terminal" evidence="14">
    <location>
        <begin position="236"/>
        <end position="387"/>
    </location>
</feature>
<evidence type="ECO:0000259" key="13">
    <source>
        <dbReference type="PROSITE" id="PS51192"/>
    </source>
</evidence>
<comment type="similarity">
    <text evidence="1">Belongs to the helicase family. RecQ subfamily.</text>
</comment>